<protein>
    <submittedName>
        <fullName evidence="2">Uncharacterized protein</fullName>
    </submittedName>
</protein>
<feature type="compositionally biased region" description="Low complexity" evidence="1">
    <location>
        <begin position="322"/>
        <end position="331"/>
    </location>
</feature>
<feature type="compositionally biased region" description="Basic and acidic residues" evidence="1">
    <location>
        <begin position="246"/>
        <end position="269"/>
    </location>
</feature>
<evidence type="ECO:0000313" key="2">
    <source>
        <dbReference type="EMBL" id="QJW95922.1"/>
    </source>
</evidence>
<evidence type="ECO:0000256" key="1">
    <source>
        <dbReference type="SAM" id="MobiDB-lite"/>
    </source>
</evidence>
<evidence type="ECO:0000313" key="3">
    <source>
        <dbReference type="Proteomes" id="UP000503447"/>
    </source>
</evidence>
<sequence>MVPIAGPARKVESGRPYSLPKPQTQDRNAAPESELTSHRALRMVPLLTAPPERGVRPAAVKSGFGTGTDARSQLVDPRADPRRRGGSRRLRVGRQFVDQPGPGPGAGRRHPEQTVRGRGHPRRFGPDAHSGRDRRHRPPADPPGRPHRPAVPPRPERRSVPRQRATEPRYTVHPQGGNGRPDVPRRALGGRQVEPGGGAQTQSGGPADPDVRAQERHRRSHRPGPRRAAPDHALRRPPHAAQRPAVRADRSGDREREGLRPVDRPRAAEPDQQPPGPVGRTERLPARRGRRADGGTVRPGTGHAPGPADRERERESRPQLRPGPGAAVATRRAARGERRAVRAPGTAVAGRKNRGHGAQRRRAGQSRGRVRADRTGEGAGVAGDANGRPRAPPGQGAGGRPAAAVRGQPAKARRRRDGHRAGRRPVQPAAGQTEARAAHV</sequence>
<reference evidence="3" key="1">
    <citation type="submission" date="2020-05" db="EMBL/GenBank/DDBJ databases">
        <title>Frigoriglobus tundricola gen. nov., sp. nov., a psychrotolerant cellulolytic planctomycete of the family Gemmataceae with two divergent copies of 16S rRNA gene.</title>
        <authorList>
            <person name="Kulichevskaya I.S."/>
            <person name="Ivanova A.A."/>
            <person name="Naumoff D.G."/>
            <person name="Beletsky A.V."/>
            <person name="Rijpstra W.I.C."/>
            <person name="Sinninghe Damste J.S."/>
            <person name="Mardanov A.V."/>
            <person name="Ravin N.V."/>
            <person name="Dedysh S.N."/>
        </authorList>
    </citation>
    <scope>NUCLEOTIDE SEQUENCE [LARGE SCALE GENOMIC DNA]</scope>
    <source>
        <strain evidence="3">PL17</strain>
    </source>
</reference>
<feature type="compositionally biased region" description="Basic residues" evidence="1">
    <location>
        <begin position="215"/>
        <end position="225"/>
    </location>
</feature>
<dbReference type="KEGG" id="ftj:FTUN_3476"/>
<feature type="compositionally biased region" description="Basic and acidic residues" evidence="1">
    <location>
        <begin position="308"/>
        <end position="318"/>
    </location>
</feature>
<feature type="compositionally biased region" description="Basic and acidic residues" evidence="1">
    <location>
        <begin position="154"/>
        <end position="167"/>
    </location>
</feature>
<keyword evidence="3" id="KW-1185">Reference proteome</keyword>
<feature type="region of interest" description="Disordered" evidence="1">
    <location>
        <begin position="1"/>
        <end position="440"/>
    </location>
</feature>
<organism evidence="2 3">
    <name type="scientific">Frigoriglobus tundricola</name>
    <dbReference type="NCBI Taxonomy" id="2774151"/>
    <lineage>
        <taxon>Bacteria</taxon>
        <taxon>Pseudomonadati</taxon>
        <taxon>Planctomycetota</taxon>
        <taxon>Planctomycetia</taxon>
        <taxon>Gemmatales</taxon>
        <taxon>Gemmataceae</taxon>
        <taxon>Frigoriglobus</taxon>
    </lineage>
</organism>
<feature type="compositionally biased region" description="Low complexity" evidence="1">
    <location>
        <begin position="400"/>
        <end position="410"/>
    </location>
</feature>
<dbReference type="AlphaFoldDB" id="A0A6M5YSG9"/>
<gene>
    <name evidence="2" type="ORF">FTUN_3476</name>
</gene>
<feature type="compositionally biased region" description="Basic residues" evidence="1">
    <location>
        <begin position="411"/>
        <end position="423"/>
    </location>
</feature>
<dbReference type="Proteomes" id="UP000503447">
    <property type="component" value="Chromosome"/>
</dbReference>
<proteinExistence type="predicted"/>
<accession>A0A6M5YSG9</accession>
<name>A0A6M5YSG9_9BACT</name>
<dbReference type="EMBL" id="CP053452">
    <property type="protein sequence ID" value="QJW95922.1"/>
    <property type="molecule type" value="Genomic_DNA"/>
</dbReference>
<feature type="compositionally biased region" description="Basic residues" evidence="1">
    <location>
        <begin position="351"/>
        <end position="364"/>
    </location>
</feature>